<feature type="transmembrane region" description="Helical" evidence="1">
    <location>
        <begin position="110"/>
        <end position="128"/>
    </location>
</feature>
<comment type="caution">
    <text evidence="3">The sequence shown here is derived from an EMBL/GenBank/DDBJ whole genome shotgun (WGS) entry which is preliminary data.</text>
</comment>
<organism evidence="3 4">
    <name type="scientific">Rivibacter subsaxonicus</name>
    <dbReference type="NCBI Taxonomy" id="457575"/>
    <lineage>
        <taxon>Bacteria</taxon>
        <taxon>Pseudomonadati</taxon>
        <taxon>Pseudomonadota</taxon>
        <taxon>Betaproteobacteria</taxon>
        <taxon>Burkholderiales</taxon>
        <taxon>Rivibacter</taxon>
    </lineage>
</organism>
<feature type="transmembrane region" description="Helical" evidence="1">
    <location>
        <begin position="207"/>
        <end position="231"/>
    </location>
</feature>
<keyword evidence="1" id="KW-1133">Transmembrane helix</keyword>
<feature type="transmembrane region" description="Helical" evidence="1">
    <location>
        <begin position="134"/>
        <end position="154"/>
    </location>
</feature>
<keyword evidence="1" id="KW-0812">Transmembrane</keyword>
<gene>
    <name evidence="3" type="ORF">EV670_1517</name>
</gene>
<evidence type="ECO:0000256" key="1">
    <source>
        <dbReference type="SAM" id="Phobius"/>
    </source>
</evidence>
<dbReference type="Pfam" id="PF07885">
    <property type="entry name" value="Ion_trans_2"/>
    <property type="match status" value="1"/>
</dbReference>
<dbReference type="SUPFAM" id="SSF81324">
    <property type="entry name" value="Voltage-gated potassium channels"/>
    <property type="match status" value="1"/>
</dbReference>
<sequence>MTPPIHPGQPLQRVWARLTRQAVTDRSLTVLTLLLLAEVVLVPPLVQTGWLNRHAADLVFVGLLMLGVWILADHTVPGRMFIWTAMATLLLRLANIWLPDESLRAADAGFAAVNAIALGWLTMVYTLAAGRINVHRVLGAVAVFLLIGIAFTQLHRLVAMHAPGAYLVLGTPASYGQIVSELNYYSFVTLSSLGYGDITPAHPAARALAVLEALIGVLYPVALLGWLVSLVTRPGDGAPR</sequence>
<dbReference type="EMBL" id="SHKP01000005">
    <property type="protein sequence ID" value="RZU00804.1"/>
    <property type="molecule type" value="Genomic_DNA"/>
</dbReference>
<feature type="transmembrane region" description="Helical" evidence="1">
    <location>
        <begin position="78"/>
        <end position="98"/>
    </location>
</feature>
<protein>
    <submittedName>
        <fullName evidence="3">Ion channel</fullName>
    </submittedName>
</protein>
<name>A0A4Q7VVU2_9BURK</name>
<dbReference type="Proteomes" id="UP000293671">
    <property type="component" value="Unassembled WGS sequence"/>
</dbReference>
<evidence type="ECO:0000313" key="3">
    <source>
        <dbReference type="EMBL" id="RZU00804.1"/>
    </source>
</evidence>
<accession>A0A4Q7VVU2</accession>
<evidence type="ECO:0000259" key="2">
    <source>
        <dbReference type="Pfam" id="PF07885"/>
    </source>
</evidence>
<feature type="transmembrane region" description="Helical" evidence="1">
    <location>
        <begin position="166"/>
        <end position="187"/>
    </location>
</feature>
<proteinExistence type="predicted"/>
<reference evidence="3 4" key="1">
    <citation type="submission" date="2019-02" db="EMBL/GenBank/DDBJ databases">
        <title>Genomic Encyclopedia of Type Strains, Phase IV (KMG-IV): sequencing the most valuable type-strain genomes for metagenomic binning, comparative biology and taxonomic classification.</title>
        <authorList>
            <person name="Goeker M."/>
        </authorList>
    </citation>
    <scope>NUCLEOTIDE SEQUENCE [LARGE SCALE GENOMIC DNA]</scope>
    <source>
        <strain evidence="3 4">DSM 19570</strain>
    </source>
</reference>
<dbReference type="OrthoDB" id="9799090at2"/>
<feature type="transmembrane region" description="Helical" evidence="1">
    <location>
        <begin position="55"/>
        <end position="72"/>
    </location>
</feature>
<feature type="transmembrane region" description="Helical" evidence="1">
    <location>
        <begin position="28"/>
        <end position="46"/>
    </location>
</feature>
<dbReference type="InterPro" id="IPR013099">
    <property type="entry name" value="K_chnl_dom"/>
</dbReference>
<keyword evidence="1" id="KW-0472">Membrane</keyword>
<evidence type="ECO:0000313" key="4">
    <source>
        <dbReference type="Proteomes" id="UP000293671"/>
    </source>
</evidence>
<dbReference type="AlphaFoldDB" id="A0A4Q7VVU2"/>
<keyword evidence="4" id="KW-1185">Reference proteome</keyword>
<dbReference type="RefSeq" id="WP_130431240.1">
    <property type="nucleotide sequence ID" value="NZ_SHKP01000005.1"/>
</dbReference>
<dbReference type="Gene3D" id="1.10.287.70">
    <property type="match status" value="1"/>
</dbReference>
<feature type="domain" description="Potassium channel" evidence="2">
    <location>
        <begin position="183"/>
        <end position="232"/>
    </location>
</feature>